<feature type="transmembrane region" description="Helical" evidence="10">
    <location>
        <begin position="44"/>
        <end position="70"/>
    </location>
</feature>
<comment type="subcellular location">
    <subcellularLocation>
        <location evidence="2">Cell inner membrane</location>
        <topology evidence="2">Multi-pass membrane protein</topology>
    </subcellularLocation>
</comment>
<gene>
    <name evidence="12" type="ORF">AWJ07_20425</name>
</gene>
<evidence type="ECO:0000313" key="13">
    <source>
        <dbReference type="Proteomes" id="UP000055702"/>
    </source>
</evidence>
<evidence type="ECO:0000313" key="12">
    <source>
        <dbReference type="EMBL" id="KVX00508.1"/>
    </source>
</evidence>
<evidence type="ECO:0000256" key="9">
    <source>
        <dbReference type="ARBA" id="ARBA00023244"/>
    </source>
</evidence>
<dbReference type="Pfam" id="PF07219">
    <property type="entry name" value="HemY_N"/>
    <property type="match status" value="1"/>
</dbReference>
<proteinExistence type="predicted"/>
<dbReference type="SUPFAM" id="SSF48452">
    <property type="entry name" value="TPR-like"/>
    <property type="match status" value="1"/>
</dbReference>
<keyword evidence="7 10" id="KW-1133">Transmembrane helix</keyword>
<dbReference type="Gene3D" id="1.25.40.10">
    <property type="entry name" value="Tetratricopeptide repeat domain"/>
    <property type="match status" value="1"/>
</dbReference>
<dbReference type="EMBL" id="LRDC01000042">
    <property type="protein sequence ID" value="KVX00508.1"/>
    <property type="molecule type" value="Genomic_DNA"/>
</dbReference>
<dbReference type="RefSeq" id="WP_059747109.1">
    <property type="nucleotide sequence ID" value="NZ_LRDC01000042.1"/>
</dbReference>
<name>A0A106BXP0_SHEFR</name>
<evidence type="ECO:0000256" key="10">
    <source>
        <dbReference type="SAM" id="Phobius"/>
    </source>
</evidence>
<accession>A0A106BXP0</accession>
<evidence type="ECO:0000256" key="8">
    <source>
        <dbReference type="ARBA" id="ARBA00023136"/>
    </source>
</evidence>
<keyword evidence="8 10" id="KW-0472">Membrane</keyword>
<evidence type="ECO:0000259" key="11">
    <source>
        <dbReference type="Pfam" id="PF07219"/>
    </source>
</evidence>
<evidence type="ECO:0000256" key="2">
    <source>
        <dbReference type="ARBA" id="ARBA00004429"/>
    </source>
</evidence>
<comment type="pathway">
    <text evidence="3">Porphyrin-containing compound metabolism; protoheme biosynthesis.</text>
</comment>
<evidence type="ECO:0000256" key="7">
    <source>
        <dbReference type="ARBA" id="ARBA00022989"/>
    </source>
</evidence>
<dbReference type="GO" id="GO:0042168">
    <property type="term" value="P:heme metabolic process"/>
    <property type="evidence" value="ECO:0007669"/>
    <property type="project" value="InterPro"/>
</dbReference>
<comment type="function">
    <text evidence="1">Involved in a late step of protoheme IX synthesis.</text>
</comment>
<evidence type="ECO:0000256" key="5">
    <source>
        <dbReference type="ARBA" id="ARBA00022519"/>
    </source>
</evidence>
<feature type="transmembrane region" description="Helical" evidence="10">
    <location>
        <begin position="7"/>
        <end position="32"/>
    </location>
</feature>
<feature type="domain" description="HemY N-terminal" evidence="11">
    <location>
        <begin position="26"/>
        <end position="132"/>
    </location>
</feature>
<dbReference type="InterPro" id="IPR011990">
    <property type="entry name" value="TPR-like_helical_dom_sf"/>
</dbReference>
<dbReference type="InterPro" id="IPR005254">
    <property type="entry name" value="Heme_biosyn_assoc_TPR_pro"/>
</dbReference>
<protein>
    <submittedName>
        <fullName evidence="12">Heme biosynthesis protein HemY</fullName>
    </submittedName>
</protein>
<keyword evidence="5" id="KW-0997">Cell inner membrane</keyword>
<dbReference type="GO" id="GO:0005886">
    <property type="term" value="C:plasma membrane"/>
    <property type="evidence" value="ECO:0007669"/>
    <property type="project" value="UniProtKB-SubCell"/>
</dbReference>
<dbReference type="UniPathway" id="UPA00252"/>
<sequence length="389" mass="43785">MIKTLVYVALILIGLCISPLIIGQSGYIYIAIGEYQIETSLVTGVVGLIVFYFALQLLEWLIILLLNIVFSSRHLPEQWRRKAAKKHTLIGALALAEEDWPSAEKAMAKGAEKGEIPVLNLFAAARAAHYQGNITARDHYLTQAEKNPIAKTAVYTSRTRYLMKQGELVKARAILDKLNPTSKSSSPVLKLAQELYLQQQDWQALKLLLPILKKRQLLAETEFNQLNTKTNIILMINAAKISEAELTKCWHWLNKSERKEDELILAYARGLIQYDHKDQALKLLNKQLNASPSAALFTAIPDLITAQDQDIRKLLSKLETTHENDADYQMCLAKLAIQSRDTKQAKTHWQNVCRIAPTHQSWLALAQAQEQLGENATAAHSYRNAANIL</sequence>
<evidence type="ECO:0000256" key="3">
    <source>
        <dbReference type="ARBA" id="ARBA00004744"/>
    </source>
</evidence>
<keyword evidence="6 10" id="KW-0812">Transmembrane</keyword>
<comment type="caution">
    <text evidence="12">The sequence shown here is derived from an EMBL/GenBank/DDBJ whole genome shotgun (WGS) entry which is preliminary data.</text>
</comment>
<dbReference type="AlphaFoldDB" id="A0A106BXP0"/>
<evidence type="ECO:0000256" key="4">
    <source>
        <dbReference type="ARBA" id="ARBA00022475"/>
    </source>
</evidence>
<dbReference type="NCBIfam" id="TIGR00540">
    <property type="entry name" value="TPR_hemY_coli"/>
    <property type="match status" value="1"/>
</dbReference>
<dbReference type="InterPro" id="IPR010817">
    <property type="entry name" value="HemY_N"/>
</dbReference>
<keyword evidence="9" id="KW-0627">Porphyrin biosynthesis</keyword>
<evidence type="ECO:0000256" key="1">
    <source>
        <dbReference type="ARBA" id="ARBA00002962"/>
    </source>
</evidence>
<evidence type="ECO:0000256" key="6">
    <source>
        <dbReference type="ARBA" id="ARBA00022692"/>
    </source>
</evidence>
<organism evidence="12">
    <name type="scientific">Shewanella frigidimarina</name>
    <dbReference type="NCBI Taxonomy" id="56812"/>
    <lineage>
        <taxon>Bacteria</taxon>
        <taxon>Pseudomonadati</taxon>
        <taxon>Pseudomonadota</taxon>
        <taxon>Gammaproteobacteria</taxon>
        <taxon>Alteromonadales</taxon>
        <taxon>Shewanellaceae</taxon>
        <taxon>Shewanella</taxon>
    </lineage>
</organism>
<reference evidence="12 13" key="1">
    <citation type="submission" date="2016-01" db="EMBL/GenBank/DDBJ databases">
        <title>Draft genome of the antarctic isolate Shewanella frigidimarina Ag06-30.</title>
        <authorList>
            <person name="Parmeciano Di Noto G."/>
            <person name="Vazquez S."/>
            <person name="Mac Cormack W."/>
            <person name="Iriarte A."/>
            <person name="Quiroga C."/>
        </authorList>
    </citation>
    <scope>NUCLEOTIDE SEQUENCE [LARGE SCALE GENOMIC DNA]</scope>
    <source>
        <strain evidence="12 13">Ag06-30</strain>
    </source>
</reference>
<keyword evidence="4" id="KW-1003">Cell membrane</keyword>
<dbReference type="Proteomes" id="UP000055702">
    <property type="component" value="Unassembled WGS sequence"/>
</dbReference>
<dbReference type="GO" id="GO:0006779">
    <property type="term" value="P:porphyrin-containing compound biosynthetic process"/>
    <property type="evidence" value="ECO:0007669"/>
    <property type="project" value="UniProtKB-KW"/>
</dbReference>